<dbReference type="EMBL" id="CP029553">
    <property type="protein sequence ID" value="AWN48998.1"/>
    <property type="molecule type" value="Genomic_DNA"/>
</dbReference>
<feature type="domain" description="DUF6894" evidence="1">
    <location>
        <begin position="3"/>
        <end position="76"/>
    </location>
</feature>
<name>A0A2U8WU12_9HYPH</name>
<evidence type="ECO:0000259" key="1">
    <source>
        <dbReference type="Pfam" id="PF21834"/>
    </source>
</evidence>
<accession>A0A2U8WU12</accession>
<dbReference type="Proteomes" id="UP000245444">
    <property type="component" value="Chromosome"/>
</dbReference>
<dbReference type="RefSeq" id="WP_109961280.1">
    <property type="nucleotide sequence ID" value="NZ_CP029553.1"/>
</dbReference>
<dbReference type="Pfam" id="PF21834">
    <property type="entry name" value="DUF6894"/>
    <property type="match status" value="1"/>
</dbReference>
<proteinExistence type="predicted"/>
<gene>
    <name evidence="2" type="ORF">DK419_23740</name>
</gene>
<evidence type="ECO:0000313" key="3">
    <source>
        <dbReference type="Proteomes" id="UP000245444"/>
    </source>
</evidence>
<dbReference type="OrthoDB" id="8296556at2"/>
<protein>
    <recommendedName>
        <fullName evidence="1">DUF6894 domain-containing protein</fullName>
    </recommendedName>
</protein>
<dbReference type="InterPro" id="IPR054189">
    <property type="entry name" value="DUF6894"/>
</dbReference>
<reference evidence="2 3" key="1">
    <citation type="submission" date="2018-05" db="EMBL/GenBank/DDBJ databases">
        <title>Complete Genome Sequence of Methylobacterium sp. 17Sr1-28.</title>
        <authorList>
            <person name="Srinivasan S."/>
        </authorList>
    </citation>
    <scope>NUCLEOTIDE SEQUENCE [LARGE SCALE GENOMIC DNA]</scope>
    <source>
        <strain evidence="2 3">17Sr1-28</strain>
    </source>
</reference>
<sequence>MPRYFFNTHIGEDVITDLNGEELRDPDHAWEASRSIIRTMMDDPKMTASASHDRLLAASLVVTDEAGEVVLEFPFAEALAGDAPEEPRHETPTGH</sequence>
<evidence type="ECO:0000313" key="2">
    <source>
        <dbReference type="EMBL" id="AWN48998.1"/>
    </source>
</evidence>
<dbReference type="AlphaFoldDB" id="A0A2U8WU12"/>
<organism evidence="2 3">
    <name type="scientific">Methylobacterium terrae</name>
    <dbReference type="NCBI Taxonomy" id="2202827"/>
    <lineage>
        <taxon>Bacteria</taxon>
        <taxon>Pseudomonadati</taxon>
        <taxon>Pseudomonadota</taxon>
        <taxon>Alphaproteobacteria</taxon>
        <taxon>Hyphomicrobiales</taxon>
        <taxon>Methylobacteriaceae</taxon>
        <taxon>Methylobacterium</taxon>
    </lineage>
</organism>
<dbReference type="KEGG" id="mtea:DK419_23740"/>
<keyword evidence="3" id="KW-1185">Reference proteome</keyword>